<evidence type="ECO:0000259" key="8">
    <source>
        <dbReference type="PROSITE" id="PS50071"/>
    </source>
</evidence>
<dbReference type="InterPro" id="IPR050224">
    <property type="entry name" value="TALE_homeobox"/>
</dbReference>
<reference evidence="10" key="1">
    <citation type="submission" date="2025-08" db="UniProtKB">
        <authorList>
            <consortium name="RefSeq"/>
        </authorList>
    </citation>
    <scope>IDENTIFICATION</scope>
    <source>
        <tissue evidence="10">Muscle</tissue>
    </source>
</reference>
<feature type="region of interest" description="Disordered" evidence="7">
    <location>
        <begin position="202"/>
        <end position="311"/>
    </location>
</feature>
<evidence type="ECO:0000256" key="5">
    <source>
        <dbReference type="ARBA" id="ARBA00023242"/>
    </source>
</evidence>
<comment type="subcellular location">
    <subcellularLocation>
        <location evidence="1 6">Nucleus</location>
    </subcellularLocation>
</comment>
<dbReference type="GO" id="GO:0048663">
    <property type="term" value="P:neuron fate commitment"/>
    <property type="evidence" value="ECO:0007669"/>
    <property type="project" value="UniProtKB-ARBA"/>
</dbReference>
<feature type="domain" description="Homeobox" evidence="8">
    <location>
        <begin position="304"/>
        <end position="367"/>
    </location>
</feature>
<keyword evidence="4 6" id="KW-0371">Homeobox</keyword>
<feature type="region of interest" description="Disordered" evidence="7">
    <location>
        <begin position="26"/>
        <end position="66"/>
    </location>
</feature>
<evidence type="ECO:0000256" key="2">
    <source>
        <dbReference type="ARBA" id="ARBA00009661"/>
    </source>
</evidence>
<dbReference type="Pfam" id="PF05920">
    <property type="entry name" value="Homeobox_KN"/>
    <property type="match status" value="1"/>
</dbReference>
<keyword evidence="3 6" id="KW-0238">DNA-binding</keyword>
<evidence type="ECO:0000256" key="4">
    <source>
        <dbReference type="ARBA" id="ARBA00023155"/>
    </source>
</evidence>
<dbReference type="GO" id="GO:0000987">
    <property type="term" value="F:cis-regulatory region sequence-specific DNA binding"/>
    <property type="evidence" value="ECO:0007669"/>
    <property type="project" value="UniProtKB-ARBA"/>
</dbReference>
<dbReference type="Gene3D" id="1.10.10.60">
    <property type="entry name" value="Homeodomain-like"/>
    <property type="match status" value="1"/>
</dbReference>
<dbReference type="SMART" id="SM00389">
    <property type="entry name" value="HOX"/>
    <property type="match status" value="1"/>
</dbReference>
<dbReference type="AlphaFoldDB" id="A0A6J3KRB3"/>
<dbReference type="Proteomes" id="UP000504631">
    <property type="component" value="Unplaced"/>
</dbReference>
<dbReference type="CTD" id="41273"/>
<dbReference type="InterPro" id="IPR008422">
    <property type="entry name" value="KN_HD"/>
</dbReference>
<evidence type="ECO:0000256" key="7">
    <source>
        <dbReference type="SAM" id="MobiDB-lite"/>
    </source>
</evidence>
<dbReference type="GO" id="GO:0006355">
    <property type="term" value="P:regulation of DNA-templated transcription"/>
    <property type="evidence" value="ECO:0007669"/>
    <property type="project" value="InterPro"/>
</dbReference>
<dbReference type="FunFam" id="1.10.10.60:FF:000004">
    <property type="entry name" value="Meis2 homeobox isoform 2c"/>
    <property type="match status" value="1"/>
</dbReference>
<evidence type="ECO:0000313" key="9">
    <source>
        <dbReference type="Proteomes" id="UP000504631"/>
    </source>
</evidence>
<dbReference type="InterPro" id="IPR001356">
    <property type="entry name" value="HD"/>
</dbReference>
<dbReference type="GO" id="GO:0001654">
    <property type="term" value="P:eye development"/>
    <property type="evidence" value="ECO:0007669"/>
    <property type="project" value="UniProtKB-ARBA"/>
</dbReference>
<protein>
    <submittedName>
        <fullName evidence="10">Homeobox protein homothorax isoform X3</fullName>
    </submittedName>
</protein>
<dbReference type="InterPro" id="IPR032453">
    <property type="entry name" value="PKNOX/Meis_N"/>
</dbReference>
<keyword evidence="9" id="KW-1185">Reference proteome</keyword>
<evidence type="ECO:0000313" key="10">
    <source>
        <dbReference type="RefSeq" id="XP_033355595.1"/>
    </source>
</evidence>
<dbReference type="GO" id="GO:0009887">
    <property type="term" value="P:animal organ morphogenesis"/>
    <property type="evidence" value="ECO:0007669"/>
    <property type="project" value="UniProtKB-ARBA"/>
</dbReference>
<evidence type="ECO:0000256" key="1">
    <source>
        <dbReference type="ARBA" id="ARBA00004123"/>
    </source>
</evidence>
<dbReference type="SUPFAM" id="SSF46689">
    <property type="entry name" value="Homeodomain-like"/>
    <property type="match status" value="1"/>
</dbReference>
<name>A0A6J3KRB3_9HYME</name>
<feature type="compositionally biased region" description="Pro residues" evidence="7">
    <location>
        <begin position="54"/>
        <end position="64"/>
    </location>
</feature>
<comment type="similarity">
    <text evidence="2">Belongs to the TALE/MEIS homeobox family.</text>
</comment>
<proteinExistence type="inferred from homology"/>
<dbReference type="GeneID" id="117236609"/>
<feature type="DNA-binding region" description="Homeobox" evidence="6">
    <location>
        <begin position="306"/>
        <end position="368"/>
    </location>
</feature>
<accession>A0A6J3KRB3</accession>
<feature type="compositionally biased region" description="Polar residues" evidence="7">
    <location>
        <begin position="222"/>
        <end position="232"/>
    </location>
</feature>
<dbReference type="CDD" id="cd00086">
    <property type="entry name" value="homeodomain"/>
    <property type="match status" value="1"/>
</dbReference>
<organism evidence="9 10">
    <name type="scientific">Bombus vosnesenskii</name>
    <dbReference type="NCBI Taxonomy" id="207650"/>
    <lineage>
        <taxon>Eukaryota</taxon>
        <taxon>Metazoa</taxon>
        <taxon>Ecdysozoa</taxon>
        <taxon>Arthropoda</taxon>
        <taxon>Hexapoda</taxon>
        <taxon>Insecta</taxon>
        <taxon>Pterygota</taxon>
        <taxon>Neoptera</taxon>
        <taxon>Endopterygota</taxon>
        <taxon>Hymenoptera</taxon>
        <taxon>Apocrita</taxon>
        <taxon>Aculeata</taxon>
        <taxon>Apoidea</taxon>
        <taxon>Anthophila</taxon>
        <taxon>Apidae</taxon>
        <taxon>Bombus</taxon>
        <taxon>Pyrobombus</taxon>
    </lineage>
</organism>
<evidence type="ECO:0000256" key="3">
    <source>
        <dbReference type="ARBA" id="ARBA00023125"/>
    </source>
</evidence>
<sequence length="430" mass="45843">MAQPRYDDGGLHGSYLEGGGGGGGAGLYDPHGSARGVPGLHHSPHLGSMGPAHPQYPPPPPQPPQHVLAAAAAAAASAVPDVHKRDKDAIYGHPLFPLLALIFEKCELATCTPREPGVAGGDVCSSESFNEDIAVFSKQIRQEKPYYIADPEVDSLMVQAIQVLRFHLLELEKVHELCDNFCHRYISCLKGKMPIDLVIDDRESSKPPEIGNGLDGGGPRSTADSTSHTDGASTPDVRPPSSSLSYPGAGGNDDARSPGSGGTPGPLSQQAPASLDSSDPGDASNASIGSGEGTGEEDDDSSGKKNQKKRGIFPKVATNILRAWLFQHLTHPYPSEDQKKQLAQDTGLTILQVNNWFINARRRIVQPMIDQSNRAVFPPLSAGPSGAYSPDATMGYMMDGQAASMMHRPPGDPTFHNQYHYPPEYYGHHL</sequence>
<dbReference type="PANTHER" id="PTHR11850">
    <property type="entry name" value="HOMEOBOX PROTEIN TRANSCRIPTION FACTORS"/>
    <property type="match status" value="1"/>
</dbReference>
<dbReference type="GO" id="GO:0048646">
    <property type="term" value="P:anatomical structure formation involved in morphogenesis"/>
    <property type="evidence" value="ECO:0007669"/>
    <property type="project" value="UniProtKB-ARBA"/>
</dbReference>
<gene>
    <name evidence="10" type="primary">LOC117236609</name>
</gene>
<dbReference type="GO" id="GO:0005634">
    <property type="term" value="C:nucleus"/>
    <property type="evidence" value="ECO:0007669"/>
    <property type="project" value="UniProtKB-SubCell"/>
</dbReference>
<keyword evidence="5 6" id="KW-0539">Nucleus</keyword>
<dbReference type="Pfam" id="PF16493">
    <property type="entry name" value="Meis_PKNOX_N"/>
    <property type="match status" value="1"/>
</dbReference>
<evidence type="ECO:0000256" key="6">
    <source>
        <dbReference type="PROSITE-ProRule" id="PRU00108"/>
    </source>
</evidence>
<dbReference type="InterPro" id="IPR009057">
    <property type="entry name" value="Homeodomain-like_sf"/>
</dbReference>
<dbReference type="PROSITE" id="PS50071">
    <property type="entry name" value="HOMEOBOX_2"/>
    <property type="match status" value="1"/>
</dbReference>
<dbReference type="RefSeq" id="XP_033355595.1">
    <property type="nucleotide sequence ID" value="XM_033499704.1"/>
</dbReference>